<dbReference type="Pfam" id="PF00990">
    <property type="entry name" value="GGDEF"/>
    <property type="match status" value="1"/>
</dbReference>
<dbReference type="InterPro" id="IPR043128">
    <property type="entry name" value="Rev_trsase/Diguanyl_cyclase"/>
</dbReference>
<feature type="transmembrane region" description="Helical" evidence="4">
    <location>
        <begin position="84"/>
        <end position="102"/>
    </location>
</feature>
<evidence type="ECO:0000256" key="1">
    <source>
        <dbReference type="ARBA" id="ARBA00001946"/>
    </source>
</evidence>
<proteinExistence type="predicted"/>
<keyword evidence="4" id="KW-0812">Transmembrane</keyword>
<comment type="caution">
    <text evidence="6">The sequence shown here is derived from an EMBL/GenBank/DDBJ whole genome shotgun (WGS) entry which is preliminary data.</text>
</comment>
<feature type="transmembrane region" description="Helical" evidence="4">
    <location>
        <begin position="21"/>
        <end position="40"/>
    </location>
</feature>
<dbReference type="PROSITE" id="PS50887">
    <property type="entry name" value="GGDEF"/>
    <property type="match status" value="1"/>
</dbReference>
<dbReference type="GeneID" id="69651822"/>
<accession>A0A4V5RLI6</accession>
<dbReference type="InterPro" id="IPR029787">
    <property type="entry name" value="Nucleotide_cyclase"/>
</dbReference>
<dbReference type="AlphaFoldDB" id="A0A4V5RLI6"/>
<dbReference type="InterPro" id="IPR000160">
    <property type="entry name" value="GGDEF_dom"/>
</dbReference>
<protein>
    <recommendedName>
        <fullName evidence="2">diguanylate cyclase</fullName>
        <ecNumber evidence="2">2.7.7.65</ecNumber>
    </recommendedName>
</protein>
<feature type="transmembrane region" description="Helical" evidence="4">
    <location>
        <begin position="108"/>
        <end position="125"/>
    </location>
</feature>
<feature type="transmembrane region" description="Helical" evidence="4">
    <location>
        <begin position="132"/>
        <end position="153"/>
    </location>
</feature>
<dbReference type="Gene3D" id="3.30.70.270">
    <property type="match status" value="1"/>
</dbReference>
<dbReference type="SMART" id="SM00267">
    <property type="entry name" value="GGDEF"/>
    <property type="match status" value="1"/>
</dbReference>
<dbReference type="EC" id="2.7.7.65" evidence="2"/>
<dbReference type="FunFam" id="3.30.70.270:FF:000001">
    <property type="entry name" value="Diguanylate cyclase domain protein"/>
    <property type="match status" value="1"/>
</dbReference>
<dbReference type="SUPFAM" id="SSF55073">
    <property type="entry name" value="Nucleotide cyclase"/>
    <property type="match status" value="1"/>
</dbReference>
<dbReference type="CDD" id="cd01949">
    <property type="entry name" value="GGDEF"/>
    <property type="match status" value="1"/>
</dbReference>
<evidence type="ECO:0000259" key="5">
    <source>
        <dbReference type="PROSITE" id="PS50887"/>
    </source>
</evidence>
<keyword evidence="4" id="KW-1133">Transmembrane helix</keyword>
<keyword evidence="4" id="KW-0472">Membrane</keyword>
<gene>
    <name evidence="6" type="ORF">FCV91_03775</name>
</gene>
<comment type="cofactor">
    <cofactor evidence="1">
        <name>Mg(2+)</name>
        <dbReference type="ChEBI" id="CHEBI:18420"/>
    </cofactor>
</comment>
<dbReference type="RefSeq" id="WP_099165552.1">
    <property type="nucleotide sequence ID" value="NZ_JAAHTI010000002.1"/>
</dbReference>
<evidence type="ECO:0000256" key="2">
    <source>
        <dbReference type="ARBA" id="ARBA00012528"/>
    </source>
</evidence>
<evidence type="ECO:0000313" key="6">
    <source>
        <dbReference type="EMBL" id="TKG12372.1"/>
    </source>
</evidence>
<dbReference type="NCBIfam" id="TIGR00254">
    <property type="entry name" value="GGDEF"/>
    <property type="match status" value="1"/>
</dbReference>
<dbReference type="PANTHER" id="PTHR45138:SF9">
    <property type="entry name" value="DIGUANYLATE CYCLASE DGCM-RELATED"/>
    <property type="match status" value="1"/>
</dbReference>
<evidence type="ECO:0000313" key="7">
    <source>
        <dbReference type="Proteomes" id="UP000305840"/>
    </source>
</evidence>
<evidence type="ECO:0000256" key="3">
    <source>
        <dbReference type="ARBA" id="ARBA00034247"/>
    </source>
</evidence>
<comment type="catalytic activity">
    <reaction evidence="3">
        <text>2 GTP = 3',3'-c-di-GMP + 2 diphosphate</text>
        <dbReference type="Rhea" id="RHEA:24898"/>
        <dbReference type="ChEBI" id="CHEBI:33019"/>
        <dbReference type="ChEBI" id="CHEBI:37565"/>
        <dbReference type="ChEBI" id="CHEBI:58805"/>
        <dbReference type="EC" id="2.7.7.65"/>
    </reaction>
</comment>
<dbReference type="EMBL" id="SYVO01000007">
    <property type="protein sequence ID" value="TKG12372.1"/>
    <property type="molecule type" value="Genomic_DNA"/>
</dbReference>
<name>A0A4V5RLI6_9VIBR</name>
<sequence>MRSYPGFQNQRFKTYFDNEIYLPYVKFIYVPITIFFTFIISDYINFGAQCIFPVVLRTVLFVIMMFVAAYCIKHKPNHLQQLEACLLVISALFLVYVGRIAIDFGNLDYQGGTILVMIYVGTFSRMSARYSLSALTIIFLCYLVGLAPPLYAAEPSHELETISVYASAYILIAASCLRRDFEVHKRFTQSEQLRKQAIQLRKQSNLFEALSYQDALTGCYNRLYLHQVIEPNIDRQLSMTTIMIDVDHFKSINDTYGHQTGDAVIKDLAEAIQDTLPQHSTCFRYGGEEFLVIIQNESEASIKQLADDLLACPAKLRFEVTVSIGVKHVTQALGSVEQLINDADQALYSSKKKGRNCISWSD</sequence>
<feature type="domain" description="GGDEF" evidence="5">
    <location>
        <begin position="237"/>
        <end position="362"/>
    </location>
</feature>
<dbReference type="GO" id="GO:0052621">
    <property type="term" value="F:diguanylate cyclase activity"/>
    <property type="evidence" value="ECO:0007669"/>
    <property type="project" value="UniProtKB-EC"/>
</dbReference>
<dbReference type="InterPro" id="IPR050469">
    <property type="entry name" value="Diguanylate_Cyclase"/>
</dbReference>
<reference evidence="6 7" key="1">
    <citation type="submission" date="2019-04" db="EMBL/GenBank/DDBJ databases">
        <title>A reverse ecology approach based on a biological definition of microbial populations.</title>
        <authorList>
            <person name="Arevalo P."/>
            <person name="Vaninsberghe D."/>
            <person name="Elsherbini J."/>
            <person name="Gore J."/>
            <person name="Polz M."/>
        </authorList>
    </citation>
    <scope>NUCLEOTIDE SEQUENCE [LARGE SCALE GENOMIC DNA]</scope>
    <source>
        <strain evidence="6 7">10N.222.48.A1</strain>
    </source>
</reference>
<dbReference type="PANTHER" id="PTHR45138">
    <property type="entry name" value="REGULATORY COMPONENTS OF SENSORY TRANSDUCTION SYSTEM"/>
    <property type="match status" value="1"/>
</dbReference>
<evidence type="ECO:0000256" key="4">
    <source>
        <dbReference type="SAM" id="Phobius"/>
    </source>
</evidence>
<feature type="transmembrane region" description="Helical" evidence="4">
    <location>
        <begin position="46"/>
        <end position="72"/>
    </location>
</feature>
<organism evidence="6 7">
    <name type="scientific">Vibrio lentus</name>
    <dbReference type="NCBI Taxonomy" id="136468"/>
    <lineage>
        <taxon>Bacteria</taxon>
        <taxon>Pseudomonadati</taxon>
        <taxon>Pseudomonadota</taxon>
        <taxon>Gammaproteobacteria</taxon>
        <taxon>Vibrionales</taxon>
        <taxon>Vibrionaceae</taxon>
        <taxon>Vibrio</taxon>
    </lineage>
</organism>
<dbReference type="Proteomes" id="UP000305840">
    <property type="component" value="Unassembled WGS sequence"/>
</dbReference>